<dbReference type="EMBL" id="PUHZ01000010">
    <property type="protein sequence ID" value="PQO46228.1"/>
    <property type="molecule type" value="Genomic_DNA"/>
</dbReference>
<feature type="transmembrane region" description="Helical" evidence="2">
    <location>
        <begin position="61"/>
        <end position="79"/>
    </location>
</feature>
<organism evidence="3 4">
    <name type="scientific">Blastopirellula marina</name>
    <dbReference type="NCBI Taxonomy" id="124"/>
    <lineage>
        <taxon>Bacteria</taxon>
        <taxon>Pseudomonadati</taxon>
        <taxon>Planctomycetota</taxon>
        <taxon>Planctomycetia</taxon>
        <taxon>Pirellulales</taxon>
        <taxon>Pirellulaceae</taxon>
        <taxon>Blastopirellula</taxon>
    </lineage>
</organism>
<evidence type="ECO:0000256" key="2">
    <source>
        <dbReference type="SAM" id="Phobius"/>
    </source>
</evidence>
<evidence type="ECO:0000256" key="1">
    <source>
        <dbReference type="SAM" id="MobiDB-lite"/>
    </source>
</evidence>
<comment type="caution">
    <text evidence="3">The sequence shown here is derived from an EMBL/GenBank/DDBJ whole genome shotgun (WGS) entry which is preliminary data.</text>
</comment>
<feature type="region of interest" description="Disordered" evidence="1">
    <location>
        <begin position="1"/>
        <end position="29"/>
    </location>
</feature>
<dbReference type="OrthoDB" id="303467at2"/>
<dbReference type="AlphaFoldDB" id="A0A2S8GP71"/>
<keyword evidence="2" id="KW-1133">Transmembrane helix</keyword>
<reference evidence="3 4" key="1">
    <citation type="submission" date="2018-02" db="EMBL/GenBank/DDBJ databases">
        <title>Comparative genomes isolates from brazilian mangrove.</title>
        <authorList>
            <person name="Araujo J.E."/>
            <person name="Taketani R.G."/>
            <person name="Silva M.C.P."/>
            <person name="Loureco M.V."/>
            <person name="Andreote F.D."/>
        </authorList>
    </citation>
    <scope>NUCLEOTIDE SEQUENCE [LARGE SCALE GENOMIC DNA]</scope>
    <source>
        <strain evidence="3 4">Nap-Phe MGV</strain>
    </source>
</reference>
<feature type="transmembrane region" description="Helical" evidence="2">
    <location>
        <begin position="109"/>
        <end position="127"/>
    </location>
</feature>
<gene>
    <name evidence="3" type="ORF">C5Y93_09585</name>
</gene>
<name>A0A2S8GP71_9BACT</name>
<feature type="compositionally biased region" description="Polar residues" evidence="1">
    <location>
        <begin position="1"/>
        <end position="15"/>
    </location>
</feature>
<feature type="transmembrane region" description="Helical" evidence="2">
    <location>
        <begin position="33"/>
        <end position="55"/>
    </location>
</feature>
<feature type="transmembrane region" description="Helical" evidence="2">
    <location>
        <begin position="84"/>
        <end position="103"/>
    </location>
</feature>
<dbReference type="RefSeq" id="WP_105335200.1">
    <property type="nucleotide sequence ID" value="NZ_PUHZ01000010.1"/>
</dbReference>
<protein>
    <submittedName>
        <fullName evidence="3">Uncharacterized protein</fullName>
    </submittedName>
</protein>
<keyword evidence="2" id="KW-0812">Transmembrane</keyword>
<accession>A0A2S8GP71</accession>
<dbReference type="Proteomes" id="UP000237819">
    <property type="component" value="Unassembled WGS sequence"/>
</dbReference>
<proteinExistence type="predicted"/>
<keyword evidence="2" id="KW-0472">Membrane</keyword>
<evidence type="ECO:0000313" key="3">
    <source>
        <dbReference type="EMBL" id="PQO46228.1"/>
    </source>
</evidence>
<evidence type="ECO:0000313" key="4">
    <source>
        <dbReference type="Proteomes" id="UP000237819"/>
    </source>
</evidence>
<sequence>MHEPNSDNPFASPQTIEPEEQERDSPRPAESDFFPITVVFAVLGCSTVGMLAVIVGQVIHYGGLVFTGWIGVCLGMTLFFPFRWIWYVAIGYFVLLLLMVALITTSPNFLGLFPALLSAIVVLLMTLPSSRRYYGIRT</sequence>